<evidence type="ECO:0000256" key="1">
    <source>
        <dbReference type="SAM" id="Phobius"/>
    </source>
</evidence>
<dbReference type="Proteomes" id="UP000030686">
    <property type="component" value="Unassembled WGS sequence"/>
</dbReference>
<proteinExistence type="predicted"/>
<evidence type="ECO:0000313" key="2">
    <source>
        <dbReference type="EMBL" id="CDM32436.1"/>
    </source>
</evidence>
<gene>
    <name evidence="2" type="ORF">PROQFM164_S02g002587</name>
</gene>
<dbReference type="AlphaFoldDB" id="W6Q8W2"/>
<protein>
    <submittedName>
        <fullName evidence="2">Genomic scaffold, ProqFM164S02</fullName>
    </submittedName>
</protein>
<keyword evidence="1" id="KW-0472">Membrane</keyword>
<feature type="transmembrane region" description="Helical" evidence="1">
    <location>
        <begin position="87"/>
        <end position="107"/>
    </location>
</feature>
<accession>W6Q8W2</accession>
<reference evidence="2" key="1">
    <citation type="journal article" date="2014" name="Nat. Commun.">
        <title>Multiple recent horizontal transfers of a large genomic region in cheese making fungi.</title>
        <authorList>
            <person name="Cheeseman K."/>
            <person name="Ropars J."/>
            <person name="Renault P."/>
            <person name="Dupont J."/>
            <person name="Gouzy J."/>
            <person name="Branca A."/>
            <person name="Abraham A.L."/>
            <person name="Ceppi M."/>
            <person name="Conseiller E."/>
            <person name="Debuchy R."/>
            <person name="Malagnac F."/>
            <person name="Goarin A."/>
            <person name="Silar P."/>
            <person name="Lacoste S."/>
            <person name="Sallet E."/>
            <person name="Bensimon A."/>
            <person name="Giraud T."/>
            <person name="Brygoo Y."/>
        </authorList>
    </citation>
    <scope>NUCLEOTIDE SEQUENCE [LARGE SCALE GENOMIC DNA]</scope>
    <source>
        <strain evidence="2">FM164</strain>
    </source>
</reference>
<feature type="transmembrane region" description="Helical" evidence="1">
    <location>
        <begin position="151"/>
        <end position="169"/>
    </location>
</feature>
<organism evidence="2 3">
    <name type="scientific">Penicillium roqueforti (strain FM164)</name>
    <dbReference type="NCBI Taxonomy" id="1365484"/>
    <lineage>
        <taxon>Eukaryota</taxon>
        <taxon>Fungi</taxon>
        <taxon>Dikarya</taxon>
        <taxon>Ascomycota</taxon>
        <taxon>Pezizomycotina</taxon>
        <taxon>Eurotiomycetes</taxon>
        <taxon>Eurotiomycetidae</taxon>
        <taxon>Eurotiales</taxon>
        <taxon>Aspergillaceae</taxon>
        <taxon>Penicillium</taxon>
    </lineage>
</organism>
<keyword evidence="3" id="KW-1185">Reference proteome</keyword>
<dbReference type="STRING" id="1365484.W6Q8W2"/>
<feature type="transmembrane region" description="Helical" evidence="1">
    <location>
        <begin position="20"/>
        <end position="45"/>
    </location>
</feature>
<dbReference type="EMBL" id="HG792016">
    <property type="protein sequence ID" value="CDM32436.1"/>
    <property type="molecule type" value="Genomic_DNA"/>
</dbReference>
<sequence length="205" mass="23278">MEPWEQVDTNLCHVGGVIKILILVSFFFFLSLISLGYIGLILIIFEGTTFTVISSMSYLVNLTETRVGIIRDLGKLLGSSDSINLGWLIRCLIVVSIGIAAVIPIVTKWVFIPFFRKFIEYRFIRYDYISNIILITLILSAFITIASFTSISVLFSTFLVGIFLIYILSKYPKGPFVILSREEGKRKVDKSPTFIYTFKKYLLGP</sequence>
<keyword evidence="1" id="KW-0812">Transmembrane</keyword>
<evidence type="ECO:0000313" key="3">
    <source>
        <dbReference type="Proteomes" id="UP000030686"/>
    </source>
</evidence>
<feature type="transmembrane region" description="Helical" evidence="1">
    <location>
        <begin position="128"/>
        <end position="145"/>
    </location>
</feature>
<dbReference type="OrthoDB" id="1288932at2759"/>
<name>W6Q8W2_PENRF</name>
<keyword evidence="1" id="KW-1133">Transmembrane helix</keyword>